<organism evidence="1 2">
    <name type="scientific">Anopheles melas</name>
    <dbReference type="NCBI Taxonomy" id="34690"/>
    <lineage>
        <taxon>Eukaryota</taxon>
        <taxon>Metazoa</taxon>
        <taxon>Ecdysozoa</taxon>
        <taxon>Arthropoda</taxon>
        <taxon>Hexapoda</taxon>
        <taxon>Insecta</taxon>
        <taxon>Pterygota</taxon>
        <taxon>Neoptera</taxon>
        <taxon>Endopterygota</taxon>
        <taxon>Diptera</taxon>
        <taxon>Nematocera</taxon>
        <taxon>Culicoidea</taxon>
        <taxon>Culicidae</taxon>
        <taxon>Anophelinae</taxon>
        <taxon>Anopheles</taxon>
    </lineage>
</organism>
<keyword evidence="2" id="KW-1185">Reference proteome</keyword>
<reference evidence="1" key="2">
    <citation type="submission" date="2020-05" db="UniProtKB">
        <authorList>
            <consortium name="EnsemblMetazoa"/>
        </authorList>
    </citation>
    <scope>IDENTIFICATION</scope>
    <source>
        <strain evidence="1">CM1001059</strain>
    </source>
</reference>
<protein>
    <submittedName>
        <fullName evidence="1">Uncharacterized protein</fullName>
    </submittedName>
</protein>
<name>A0A182UJH9_9DIPT</name>
<evidence type="ECO:0000313" key="2">
    <source>
        <dbReference type="Proteomes" id="UP000075902"/>
    </source>
</evidence>
<sequence>MPTSGTPWNSASAMPPNPPCMINSRTFGWARMSSCGSQSFSITLAGLFGMSCVSHFQMMRCFSVRKVCRIALSISGGMEELNRLVPRLKKITPSSAPSIHWRTSSGRGEGLSLICNPPTSIIAGTYGRGVPLVKW</sequence>
<dbReference type="VEuPathDB" id="VectorBase:AMEC021522"/>
<accession>A0A182UJH9</accession>
<proteinExistence type="predicted"/>
<dbReference type="Proteomes" id="UP000075902">
    <property type="component" value="Unassembled WGS sequence"/>
</dbReference>
<dbReference type="EnsemblMetazoa" id="AMEC021522-RA">
    <property type="protein sequence ID" value="AMEC021522-PA"/>
    <property type="gene ID" value="AMEC021522"/>
</dbReference>
<reference evidence="2" key="1">
    <citation type="submission" date="2014-01" db="EMBL/GenBank/DDBJ databases">
        <title>The Genome Sequence of Anopheles melas CM1001059_A (V2).</title>
        <authorList>
            <consortium name="The Broad Institute Genomics Platform"/>
            <person name="Neafsey D.E."/>
            <person name="Besansky N."/>
            <person name="Howell P."/>
            <person name="Walton C."/>
            <person name="Young S.K."/>
            <person name="Zeng Q."/>
            <person name="Gargeya S."/>
            <person name="Fitzgerald M."/>
            <person name="Haas B."/>
            <person name="Abouelleil A."/>
            <person name="Allen A.W."/>
            <person name="Alvarado L."/>
            <person name="Arachchi H.M."/>
            <person name="Berlin A.M."/>
            <person name="Chapman S.B."/>
            <person name="Gainer-Dewar J."/>
            <person name="Goldberg J."/>
            <person name="Griggs A."/>
            <person name="Gujja S."/>
            <person name="Hansen M."/>
            <person name="Howarth C."/>
            <person name="Imamovic A."/>
            <person name="Ireland A."/>
            <person name="Larimer J."/>
            <person name="McCowan C."/>
            <person name="Murphy C."/>
            <person name="Pearson M."/>
            <person name="Poon T.W."/>
            <person name="Priest M."/>
            <person name="Roberts A."/>
            <person name="Saif S."/>
            <person name="Shea T."/>
            <person name="Sisk P."/>
            <person name="Sykes S."/>
            <person name="Wortman J."/>
            <person name="Nusbaum C."/>
            <person name="Birren B."/>
        </authorList>
    </citation>
    <scope>NUCLEOTIDE SEQUENCE [LARGE SCALE GENOMIC DNA]</scope>
    <source>
        <strain evidence="2">CM1001059</strain>
    </source>
</reference>
<dbReference type="AlphaFoldDB" id="A0A182UJH9"/>
<evidence type="ECO:0000313" key="1">
    <source>
        <dbReference type="EnsemblMetazoa" id="AMEC021522-PA"/>
    </source>
</evidence>